<feature type="domain" description="Xaa-Pro dipeptidyl-peptidase C-terminal" evidence="2">
    <location>
        <begin position="351"/>
        <end position="626"/>
    </location>
</feature>
<gene>
    <name evidence="3" type="ORF">BCT54_17695</name>
</gene>
<dbReference type="EMBL" id="MCZF01000026">
    <property type="protein sequence ID" value="PMM64349.1"/>
    <property type="molecule type" value="Genomic_DNA"/>
</dbReference>
<dbReference type="Pfam" id="PF08530">
    <property type="entry name" value="PepX_C"/>
    <property type="match status" value="1"/>
</dbReference>
<accession>A0A2N7JWS1</accession>
<protein>
    <submittedName>
        <fullName evidence="3">Antibiotic hydrolase</fullName>
    </submittedName>
</protein>
<dbReference type="AlphaFoldDB" id="A0A2N7JWS1"/>
<dbReference type="InterPro" id="IPR008979">
    <property type="entry name" value="Galactose-bd-like_sf"/>
</dbReference>
<dbReference type="Gene3D" id="3.40.50.1820">
    <property type="entry name" value="alpha/beta hydrolase"/>
    <property type="match status" value="1"/>
</dbReference>
<dbReference type="Pfam" id="PF02129">
    <property type="entry name" value="Peptidase_S15"/>
    <property type="match status" value="1"/>
</dbReference>
<comment type="caution">
    <text evidence="3">The sequence shown here is derived from an EMBL/GenBank/DDBJ whole genome shotgun (WGS) entry which is preliminary data.</text>
</comment>
<dbReference type="Proteomes" id="UP000235533">
    <property type="component" value="Unassembled WGS sequence"/>
</dbReference>
<dbReference type="InterPro" id="IPR013736">
    <property type="entry name" value="Xaa-Pro_dipept_C"/>
</dbReference>
<dbReference type="InterPro" id="IPR005674">
    <property type="entry name" value="CocE/Ser_esterase"/>
</dbReference>
<dbReference type="GO" id="GO:0008239">
    <property type="term" value="F:dipeptidyl-peptidase activity"/>
    <property type="evidence" value="ECO:0007669"/>
    <property type="project" value="InterPro"/>
</dbReference>
<dbReference type="NCBIfam" id="TIGR00976">
    <property type="entry name" value="CocE_NonD"/>
    <property type="match status" value="1"/>
</dbReference>
<organism evidence="3 4">
    <name type="scientific">Vibrio splendidus</name>
    <dbReference type="NCBI Taxonomy" id="29497"/>
    <lineage>
        <taxon>Bacteria</taxon>
        <taxon>Pseudomonadati</taxon>
        <taxon>Pseudomonadota</taxon>
        <taxon>Gammaproteobacteria</taxon>
        <taxon>Vibrionales</taxon>
        <taxon>Vibrionaceae</taxon>
        <taxon>Vibrio</taxon>
    </lineage>
</organism>
<dbReference type="InterPro" id="IPR050585">
    <property type="entry name" value="Xaa-Pro_dipeptidyl-ppase/CocE"/>
</dbReference>
<evidence type="ECO:0000259" key="2">
    <source>
        <dbReference type="SMART" id="SM00939"/>
    </source>
</evidence>
<dbReference type="Gene3D" id="2.60.120.260">
    <property type="entry name" value="Galactose-binding domain-like"/>
    <property type="match status" value="1"/>
</dbReference>
<dbReference type="SMART" id="SM00939">
    <property type="entry name" value="PepX_C"/>
    <property type="match status" value="1"/>
</dbReference>
<dbReference type="PANTHER" id="PTHR43056">
    <property type="entry name" value="PEPTIDASE S9 PROLYL OLIGOPEPTIDASE"/>
    <property type="match status" value="1"/>
</dbReference>
<dbReference type="SUPFAM" id="SSF49785">
    <property type="entry name" value="Galactose-binding domain-like"/>
    <property type="match status" value="1"/>
</dbReference>
<dbReference type="PANTHER" id="PTHR43056:SF10">
    <property type="entry name" value="COCE_NOND FAMILY, PUTATIVE (AFU_ORTHOLOGUE AFUA_7G00600)-RELATED"/>
    <property type="match status" value="1"/>
</dbReference>
<reference evidence="4" key="1">
    <citation type="submission" date="2016-07" db="EMBL/GenBank/DDBJ databases">
        <title>Nontailed viruses are major unrecognized killers of bacteria in the ocean.</title>
        <authorList>
            <person name="Kauffman K."/>
            <person name="Hussain F."/>
            <person name="Yang J."/>
            <person name="Arevalo P."/>
            <person name="Brown J."/>
            <person name="Cutler M."/>
            <person name="Kelly L."/>
            <person name="Polz M.F."/>
        </authorList>
    </citation>
    <scope>NUCLEOTIDE SEQUENCE [LARGE SCALE GENOMIC DNA]</scope>
    <source>
        <strain evidence="4">10N.261.48.B5</strain>
    </source>
</reference>
<evidence type="ECO:0000313" key="3">
    <source>
        <dbReference type="EMBL" id="PMM64349.1"/>
    </source>
</evidence>
<name>A0A2N7JWS1_VIBSP</name>
<dbReference type="SUPFAM" id="SSF53474">
    <property type="entry name" value="alpha/beta-Hydrolases"/>
    <property type="match status" value="1"/>
</dbReference>
<dbReference type="RefSeq" id="WP_102551169.1">
    <property type="nucleotide sequence ID" value="NZ_MCZF01000026.1"/>
</dbReference>
<dbReference type="InterPro" id="IPR000383">
    <property type="entry name" value="Xaa-Pro-like_dom"/>
</dbReference>
<dbReference type="InterPro" id="IPR029058">
    <property type="entry name" value="AB_hydrolase_fold"/>
</dbReference>
<proteinExistence type="predicted"/>
<sequence>MQVLKDIMIETRDGVFLSTDVYLPRSECKSKSKRFPRAASSSRSVSLLKVDLTEAVGSWPVIIERTPYNKSAPSRSEVDVSGHLVSREEMAKAFTDAGFACVFQDCRGRYNSTGTFTKYINEAEDGYDTCQWIVRQLWCNGSIGSMGLSYAAHTQMAMACLNPPGLACMAMDSGGFSSAYECGIRQGGAFELKQATWAYRQALVSPEAQVDPVLKLALESEDITEWFKQMPWKRGHSPLRHLPDYEAYLLEQWEAGTFNDFWKKSGIYSLDSYQNVPDVPILLMSSWYDVYVKSTLDNFKALSEQNDSPISLIMGPWLHGDRNVKFNGDVDFGEQASFDNNVAKNWLQHRIDWFRRWLLDAGLPTQASVKVFQMGGGSGAKTSHGKLDHGGRWLESNQWPLANTSCQQWYLRSGGKLSQSPETSYVEMSYLFDPNNPVPTIGGALTSGKPVFVGGAFDQLEDPRFFGTQGNDLPLSARKDILVFQTDPLTEDIAASGKVTVKLFIESDALDTDFTAKLVDVYPPSMDYPRGFAMNISDGIFRCRYHKSFEQPELLTQGQVYEIEVEAFATCNVFKKGHRLRLDISSSNFPKYDVNPNSGEPEGMAQLARVAQNTIHLSPKYSSSLILDTLT</sequence>
<evidence type="ECO:0000256" key="1">
    <source>
        <dbReference type="ARBA" id="ARBA00022801"/>
    </source>
</evidence>
<evidence type="ECO:0000313" key="4">
    <source>
        <dbReference type="Proteomes" id="UP000235533"/>
    </source>
</evidence>
<keyword evidence="1 3" id="KW-0378">Hydrolase</keyword>
<dbReference type="Gene3D" id="1.10.3020.10">
    <property type="entry name" value="alpha-amino acid ester hydrolase ( Helical cap domain)"/>
    <property type="match status" value="1"/>
</dbReference>